<keyword evidence="2" id="KW-1185">Reference proteome</keyword>
<accession>A0A9N9JGB6</accession>
<organism evidence="1 2">
    <name type="scientific">Acaulospora morrowiae</name>
    <dbReference type="NCBI Taxonomy" id="94023"/>
    <lineage>
        <taxon>Eukaryota</taxon>
        <taxon>Fungi</taxon>
        <taxon>Fungi incertae sedis</taxon>
        <taxon>Mucoromycota</taxon>
        <taxon>Glomeromycotina</taxon>
        <taxon>Glomeromycetes</taxon>
        <taxon>Diversisporales</taxon>
        <taxon>Acaulosporaceae</taxon>
        <taxon>Acaulospora</taxon>
    </lineage>
</organism>
<dbReference type="Proteomes" id="UP000789342">
    <property type="component" value="Unassembled WGS sequence"/>
</dbReference>
<sequence length="120" mass="14063">MDDSKKAKQLTVEKVSNMTKLYSYYVTNAYEELNYVKHELNKDEFEQTIKNYTSTIISDDNMFNKSIESEKEDNELEDNNIIDLTDINNKNLEIRSIINIDFALSENDSNTVINQEIIDH</sequence>
<feature type="non-terminal residue" evidence="1">
    <location>
        <position position="1"/>
    </location>
</feature>
<name>A0A9N9JGB6_9GLOM</name>
<dbReference type="OrthoDB" id="2443549at2759"/>
<protein>
    <submittedName>
        <fullName evidence="1">16252_t:CDS:1</fullName>
    </submittedName>
</protein>
<evidence type="ECO:0000313" key="2">
    <source>
        <dbReference type="Proteomes" id="UP000789342"/>
    </source>
</evidence>
<dbReference type="AlphaFoldDB" id="A0A9N9JGB6"/>
<comment type="caution">
    <text evidence="1">The sequence shown here is derived from an EMBL/GenBank/DDBJ whole genome shotgun (WGS) entry which is preliminary data.</text>
</comment>
<evidence type="ECO:0000313" key="1">
    <source>
        <dbReference type="EMBL" id="CAG8780994.1"/>
    </source>
</evidence>
<gene>
    <name evidence="1" type="ORF">AMORRO_LOCUS17312</name>
</gene>
<reference evidence="1" key="1">
    <citation type="submission" date="2021-06" db="EMBL/GenBank/DDBJ databases">
        <authorList>
            <person name="Kallberg Y."/>
            <person name="Tangrot J."/>
            <person name="Rosling A."/>
        </authorList>
    </citation>
    <scope>NUCLEOTIDE SEQUENCE</scope>
    <source>
        <strain evidence="1">CL551</strain>
    </source>
</reference>
<proteinExistence type="predicted"/>
<dbReference type="EMBL" id="CAJVPV010052683">
    <property type="protein sequence ID" value="CAG8780994.1"/>
    <property type="molecule type" value="Genomic_DNA"/>
</dbReference>